<accession>A0A4R6V2U1</accession>
<keyword evidence="2" id="KW-1185">Reference proteome</keyword>
<name>A0A4R6V2U1_9ACTN</name>
<dbReference type="Proteomes" id="UP000295281">
    <property type="component" value="Unassembled WGS sequence"/>
</dbReference>
<comment type="caution">
    <text evidence="1">The sequence shown here is derived from an EMBL/GenBank/DDBJ whole genome shotgun (WGS) entry which is preliminary data.</text>
</comment>
<dbReference type="EMBL" id="SNYN01000005">
    <property type="protein sequence ID" value="TDQ53000.1"/>
    <property type="molecule type" value="Genomic_DNA"/>
</dbReference>
<organism evidence="1 2">
    <name type="scientific">Actinorugispora endophytica</name>
    <dbReference type="NCBI Taxonomy" id="1605990"/>
    <lineage>
        <taxon>Bacteria</taxon>
        <taxon>Bacillati</taxon>
        <taxon>Actinomycetota</taxon>
        <taxon>Actinomycetes</taxon>
        <taxon>Streptosporangiales</taxon>
        <taxon>Nocardiopsidaceae</taxon>
        <taxon>Actinorugispora</taxon>
    </lineage>
</organism>
<protein>
    <recommendedName>
        <fullName evidence="3">GcrA cell cycle regulator</fullName>
    </recommendedName>
</protein>
<gene>
    <name evidence="1" type="ORF">EV190_105117</name>
</gene>
<evidence type="ECO:0000313" key="2">
    <source>
        <dbReference type="Proteomes" id="UP000295281"/>
    </source>
</evidence>
<dbReference type="OrthoDB" id="9870095at2"/>
<dbReference type="RefSeq" id="WP_133741111.1">
    <property type="nucleotide sequence ID" value="NZ_SNYN01000005.1"/>
</dbReference>
<sequence length="78" mass="8385">MDNAGLRALKRGPVPDKSRCRDVAYEDLHPGECDEQTAYGAAVGSTYCGAPKAEGFKLCLYHLFNALNGGVPKSRLRG</sequence>
<reference evidence="1 2" key="1">
    <citation type="submission" date="2019-03" db="EMBL/GenBank/DDBJ databases">
        <title>Genomic Encyclopedia of Type Strains, Phase IV (KMG-IV): sequencing the most valuable type-strain genomes for metagenomic binning, comparative biology and taxonomic classification.</title>
        <authorList>
            <person name="Goeker M."/>
        </authorList>
    </citation>
    <scope>NUCLEOTIDE SEQUENCE [LARGE SCALE GENOMIC DNA]</scope>
    <source>
        <strain evidence="1 2">DSM 46770</strain>
    </source>
</reference>
<dbReference type="AlphaFoldDB" id="A0A4R6V2U1"/>
<evidence type="ECO:0000313" key="1">
    <source>
        <dbReference type="EMBL" id="TDQ53000.1"/>
    </source>
</evidence>
<evidence type="ECO:0008006" key="3">
    <source>
        <dbReference type="Google" id="ProtNLM"/>
    </source>
</evidence>
<proteinExistence type="predicted"/>